<gene>
    <name evidence="2" type="ORF">METZ01_LOCUS511257</name>
</gene>
<reference evidence="2" key="1">
    <citation type="submission" date="2018-05" db="EMBL/GenBank/DDBJ databases">
        <authorList>
            <person name="Lanie J.A."/>
            <person name="Ng W.-L."/>
            <person name="Kazmierczak K.M."/>
            <person name="Andrzejewski T.M."/>
            <person name="Davidsen T.M."/>
            <person name="Wayne K.J."/>
            <person name="Tettelin H."/>
            <person name="Glass J.I."/>
            <person name="Rusch D."/>
            <person name="Podicherti R."/>
            <person name="Tsui H.-C.T."/>
            <person name="Winkler M.E."/>
        </authorList>
    </citation>
    <scope>NUCLEOTIDE SEQUENCE</scope>
</reference>
<dbReference type="EMBL" id="UINC01227495">
    <property type="protein sequence ID" value="SVE58403.1"/>
    <property type="molecule type" value="Genomic_DNA"/>
</dbReference>
<proteinExistence type="predicted"/>
<sequence length="76" mass="8426">MPVPIRLFCLLQTIGLFLAHQGNGKIDFNRDIKPLLSNRCFACHGPDEGKRKAKLRLDVFEGATRDLDGYSAIVPG</sequence>
<name>A0A383EPM4_9ZZZZ</name>
<dbReference type="InterPro" id="IPR011429">
    <property type="entry name" value="Cyt_c_Planctomycete-type"/>
</dbReference>
<feature type="non-terminal residue" evidence="2">
    <location>
        <position position="76"/>
    </location>
</feature>
<dbReference type="AlphaFoldDB" id="A0A383EPM4"/>
<protein>
    <recommendedName>
        <fullName evidence="1">Cytochrome C Planctomycete-type domain-containing protein</fullName>
    </recommendedName>
</protein>
<feature type="domain" description="Cytochrome C Planctomycete-type" evidence="1">
    <location>
        <begin position="40"/>
        <end position="76"/>
    </location>
</feature>
<accession>A0A383EPM4</accession>
<evidence type="ECO:0000313" key="2">
    <source>
        <dbReference type="EMBL" id="SVE58403.1"/>
    </source>
</evidence>
<organism evidence="2">
    <name type="scientific">marine metagenome</name>
    <dbReference type="NCBI Taxonomy" id="408172"/>
    <lineage>
        <taxon>unclassified sequences</taxon>
        <taxon>metagenomes</taxon>
        <taxon>ecological metagenomes</taxon>
    </lineage>
</organism>
<dbReference type="Pfam" id="PF07635">
    <property type="entry name" value="PSCyt1"/>
    <property type="match status" value="1"/>
</dbReference>
<evidence type="ECO:0000259" key="1">
    <source>
        <dbReference type="Pfam" id="PF07635"/>
    </source>
</evidence>